<gene>
    <name evidence="2" type="ORF">PHISCL_10316</name>
</gene>
<keyword evidence="3" id="KW-1185">Reference proteome</keyword>
<feature type="domain" description="Reverse transcriptase/retrotransposon-derived protein RNase H-like" evidence="1">
    <location>
        <begin position="57"/>
        <end position="144"/>
    </location>
</feature>
<name>A0A3A2Z7R9_9EURO</name>
<dbReference type="InterPro" id="IPR051320">
    <property type="entry name" value="Viral_Replic_Matur_Polypro"/>
</dbReference>
<evidence type="ECO:0000259" key="1">
    <source>
        <dbReference type="Pfam" id="PF17919"/>
    </source>
</evidence>
<dbReference type="InterPro" id="IPR043128">
    <property type="entry name" value="Rev_trsase/Diguanyl_cyclase"/>
</dbReference>
<accession>A0A3A2Z7R9</accession>
<dbReference type="PANTHER" id="PTHR33064:SF37">
    <property type="entry name" value="RIBONUCLEASE H"/>
    <property type="match status" value="1"/>
</dbReference>
<evidence type="ECO:0000313" key="3">
    <source>
        <dbReference type="Proteomes" id="UP000266188"/>
    </source>
</evidence>
<dbReference type="Proteomes" id="UP000266188">
    <property type="component" value="Unassembled WGS sequence"/>
</dbReference>
<dbReference type="Gene3D" id="3.30.70.270">
    <property type="match status" value="1"/>
</dbReference>
<reference evidence="3" key="1">
    <citation type="submission" date="2017-02" db="EMBL/GenBank/DDBJ databases">
        <authorList>
            <person name="Tafer H."/>
            <person name="Lopandic K."/>
        </authorList>
    </citation>
    <scope>NUCLEOTIDE SEQUENCE [LARGE SCALE GENOMIC DNA]</scope>
    <source>
        <strain evidence="3">CBS 366.77</strain>
    </source>
</reference>
<dbReference type="OrthoDB" id="4499277at2759"/>
<organism evidence="2 3">
    <name type="scientific">Aspergillus sclerotialis</name>
    <dbReference type="NCBI Taxonomy" id="2070753"/>
    <lineage>
        <taxon>Eukaryota</taxon>
        <taxon>Fungi</taxon>
        <taxon>Dikarya</taxon>
        <taxon>Ascomycota</taxon>
        <taxon>Pezizomycotina</taxon>
        <taxon>Eurotiomycetes</taxon>
        <taxon>Eurotiomycetidae</taxon>
        <taxon>Eurotiales</taxon>
        <taxon>Aspergillaceae</taxon>
        <taxon>Aspergillus</taxon>
        <taxon>Aspergillus subgen. Polypaecilum</taxon>
    </lineage>
</organism>
<keyword evidence="2" id="KW-0808">Transferase</keyword>
<dbReference type="SUPFAM" id="SSF56672">
    <property type="entry name" value="DNA/RNA polymerases"/>
    <property type="match status" value="1"/>
</dbReference>
<dbReference type="STRING" id="2070753.A0A3A2Z7R9"/>
<keyword evidence="2" id="KW-0695">RNA-directed DNA polymerase</keyword>
<dbReference type="EMBL" id="MVGC01001120">
    <property type="protein sequence ID" value="RJE17347.1"/>
    <property type="molecule type" value="Genomic_DNA"/>
</dbReference>
<comment type="caution">
    <text evidence="2">The sequence shown here is derived from an EMBL/GenBank/DDBJ whole genome shotgun (WGS) entry which is preliminary data.</text>
</comment>
<dbReference type="Pfam" id="PF17919">
    <property type="entry name" value="RT_RNaseH_2"/>
    <property type="match status" value="1"/>
</dbReference>
<dbReference type="InterPro" id="IPR041577">
    <property type="entry name" value="RT_RNaseH_2"/>
</dbReference>
<evidence type="ECO:0000313" key="2">
    <source>
        <dbReference type="EMBL" id="RJE17347.1"/>
    </source>
</evidence>
<dbReference type="PANTHER" id="PTHR33064">
    <property type="entry name" value="POL PROTEIN"/>
    <property type="match status" value="1"/>
</dbReference>
<protein>
    <submittedName>
        <fullName evidence="2">To reverse transcriptase</fullName>
    </submittedName>
</protein>
<dbReference type="InterPro" id="IPR043502">
    <property type="entry name" value="DNA/RNA_pol_sf"/>
</dbReference>
<dbReference type="AlphaFoldDB" id="A0A3A2Z7R9"/>
<sequence length="144" mass="16948">MDPNKIKAIEEWPIPTCVKDVQSFHGLANYYRQYIRGFSKEVKPMMELLKKDKEFEWGPRQQESFDRIKDMFRRGDIRQHFNPELPNFVDTDASDYAIGARLQQPGPDGKLRLVAYYTRTITPAEQNYDIYNKELLAIVCALKK</sequence>
<keyword evidence="2" id="KW-0548">Nucleotidyltransferase</keyword>
<proteinExistence type="predicted"/>
<dbReference type="FunFam" id="3.30.70.270:FF:000063">
    <property type="entry name" value="Zinc knuckle domaincontaining protein"/>
    <property type="match status" value="1"/>
</dbReference>
<dbReference type="GO" id="GO:0003964">
    <property type="term" value="F:RNA-directed DNA polymerase activity"/>
    <property type="evidence" value="ECO:0007669"/>
    <property type="project" value="UniProtKB-KW"/>
</dbReference>